<keyword evidence="6" id="KW-0560">Oxidoreductase</keyword>
<dbReference type="RefSeq" id="WP_324618893.1">
    <property type="nucleotide sequence ID" value="NZ_JAYKOT010000001.1"/>
</dbReference>
<dbReference type="EMBL" id="JAYKOT010000001">
    <property type="protein sequence ID" value="MEB3428524.1"/>
    <property type="molecule type" value="Genomic_DNA"/>
</dbReference>
<gene>
    <name evidence="12" type="primary">ahpF</name>
    <name evidence="12" type="ORF">VLK81_00440</name>
</gene>
<dbReference type="PRINTS" id="PR00469">
    <property type="entry name" value="PNDRDTASEII"/>
</dbReference>
<dbReference type="NCBIfam" id="TIGR03140">
    <property type="entry name" value="AhpF"/>
    <property type="match status" value="1"/>
</dbReference>
<dbReference type="PANTHER" id="PTHR48105">
    <property type="entry name" value="THIOREDOXIN REDUCTASE 1-RELATED-RELATED"/>
    <property type="match status" value="1"/>
</dbReference>
<keyword evidence="4" id="KW-0285">Flavoprotein</keyword>
<evidence type="ECO:0000256" key="7">
    <source>
        <dbReference type="ARBA" id="ARBA00023027"/>
    </source>
</evidence>
<reference evidence="12 13" key="1">
    <citation type="submission" date="2024-01" db="EMBL/GenBank/DDBJ databases">
        <title>Complete genome sequence of Citroniella saccharovorans strain M6.X9, isolated from human fecal sample.</title>
        <authorList>
            <person name="Cheng G."/>
            <person name="Westerholm M."/>
            <person name="Schnurer A."/>
        </authorList>
    </citation>
    <scope>NUCLEOTIDE SEQUENCE [LARGE SCALE GENOMIC DNA]</scope>
    <source>
        <strain evidence="12 13">DSM 29873</strain>
    </source>
</reference>
<feature type="domain" description="FAD/NAD(P)-binding" evidence="10">
    <location>
        <begin position="141"/>
        <end position="425"/>
    </location>
</feature>
<comment type="caution">
    <text evidence="12">The sequence shown here is derived from an EMBL/GenBank/DDBJ whole genome shotgun (WGS) entry which is preliminary data.</text>
</comment>
<evidence type="ECO:0000256" key="8">
    <source>
        <dbReference type="ARBA" id="ARBA00023157"/>
    </source>
</evidence>
<evidence type="ECO:0000313" key="12">
    <source>
        <dbReference type="EMBL" id="MEB3428524.1"/>
    </source>
</evidence>
<dbReference type="InterPro" id="IPR050097">
    <property type="entry name" value="Ferredoxin-NADP_redctase_2"/>
</dbReference>
<evidence type="ECO:0000256" key="5">
    <source>
        <dbReference type="ARBA" id="ARBA00022827"/>
    </source>
</evidence>
<comment type="subunit">
    <text evidence="3">Homodimer.</text>
</comment>
<evidence type="ECO:0000256" key="3">
    <source>
        <dbReference type="ARBA" id="ARBA00011738"/>
    </source>
</evidence>
<dbReference type="InterPro" id="IPR012336">
    <property type="entry name" value="Thioredoxin-like_fold"/>
</dbReference>
<evidence type="ECO:0000313" key="13">
    <source>
        <dbReference type="Proteomes" id="UP001357733"/>
    </source>
</evidence>
<dbReference type="Pfam" id="PF07992">
    <property type="entry name" value="Pyr_redox_2"/>
    <property type="match status" value="1"/>
</dbReference>
<name>A0AAW9MND6_9FIRM</name>
<dbReference type="Proteomes" id="UP001357733">
    <property type="component" value="Unassembled WGS sequence"/>
</dbReference>
<proteinExistence type="inferred from homology"/>
<evidence type="ECO:0000256" key="6">
    <source>
        <dbReference type="ARBA" id="ARBA00023002"/>
    </source>
</evidence>
<sequence length="444" mass="48286">MTYSGVPLGHEFESFVISLIQAGGRPPKISDEAKKRIESIEEKLDFTTFVSLSCVNCPETVSNLNLMAVLNENISSTIIEGSFNRKMAEENNILSVPKVFLNKEDFLSGRKSLDEILDKLTSLNKLESTPALEKNSSDELYDLLVIGQGPSGVSASIYAARKSLKTIMVGEVFGGQVLDTGSIENIIGNKIIEGPSYISGLKKHVEDYPIELASNVRAEKIEKVNEIFVTSLSNKRLIKSKTVIVATGASYRNLNIPGEKEFKGKGVSYCTHCDGPFFSGMDVAVIGGGNSGVEAAIDLSSNCRKVYLIQRSDKLSADEVLQERLKSKENVQILLNAVSEEIVGEKKVEKLIYKDKNTGEKKEINLSGIFVQIGLDPNTEFLNGLVEKNKLGEILVDESQMTSQKGLFAAGDCTNSKYKQIVISLGSGASAGLAAYDYIVRNGL</sequence>
<dbReference type="AlphaFoldDB" id="A0AAW9MND6"/>
<keyword evidence="13" id="KW-1185">Reference proteome</keyword>
<comment type="similarity">
    <text evidence="2">Belongs to the class-II pyridine nucleotide-disulfide oxidoreductase family.</text>
</comment>
<keyword evidence="8" id="KW-1015">Disulfide bond</keyword>
<evidence type="ECO:0000256" key="1">
    <source>
        <dbReference type="ARBA" id="ARBA00001974"/>
    </source>
</evidence>
<dbReference type="Gene3D" id="3.40.30.80">
    <property type="match status" value="1"/>
</dbReference>
<dbReference type="InterPro" id="IPR036249">
    <property type="entry name" value="Thioredoxin-like_sf"/>
</dbReference>
<dbReference type="Gene3D" id="3.50.50.60">
    <property type="entry name" value="FAD/NAD(P)-binding domain"/>
    <property type="match status" value="2"/>
</dbReference>
<accession>A0AAW9MND6</accession>
<dbReference type="GO" id="GO:0016668">
    <property type="term" value="F:oxidoreductase activity, acting on a sulfur group of donors, NAD(P) as acceptor"/>
    <property type="evidence" value="ECO:0007669"/>
    <property type="project" value="UniProtKB-ARBA"/>
</dbReference>
<dbReference type="GO" id="GO:0102039">
    <property type="term" value="F:NADH-dependent peroxiredoxin activity"/>
    <property type="evidence" value="ECO:0007669"/>
    <property type="project" value="InterPro"/>
</dbReference>
<dbReference type="SUPFAM" id="SSF51905">
    <property type="entry name" value="FAD/NAD(P)-binding domain"/>
    <property type="match status" value="1"/>
</dbReference>
<dbReference type="InterPro" id="IPR036188">
    <property type="entry name" value="FAD/NAD-bd_sf"/>
</dbReference>
<dbReference type="InterPro" id="IPR008255">
    <property type="entry name" value="Pyr_nucl-diS_OxRdtase_2_AS"/>
</dbReference>
<keyword evidence="5" id="KW-0274">FAD</keyword>
<dbReference type="Pfam" id="PF13192">
    <property type="entry name" value="Thioredoxin_3"/>
    <property type="match status" value="1"/>
</dbReference>
<organism evidence="12 13">
    <name type="scientific">Citroniella saccharovorans</name>
    <dbReference type="NCBI Taxonomy" id="2053367"/>
    <lineage>
        <taxon>Bacteria</taxon>
        <taxon>Bacillati</taxon>
        <taxon>Bacillota</taxon>
        <taxon>Tissierellia</taxon>
        <taxon>Tissierellales</taxon>
        <taxon>Peptoniphilaceae</taxon>
        <taxon>Citroniella</taxon>
    </lineage>
</organism>
<evidence type="ECO:0000256" key="4">
    <source>
        <dbReference type="ARBA" id="ARBA00022630"/>
    </source>
</evidence>
<feature type="domain" description="Thioredoxin-like fold" evidence="11">
    <location>
        <begin position="50"/>
        <end position="119"/>
    </location>
</feature>
<dbReference type="GO" id="GO:0051287">
    <property type="term" value="F:NAD binding"/>
    <property type="evidence" value="ECO:0007669"/>
    <property type="project" value="InterPro"/>
</dbReference>
<dbReference type="InterPro" id="IPR023753">
    <property type="entry name" value="FAD/NAD-binding_dom"/>
</dbReference>
<dbReference type="PROSITE" id="PS00573">
    <property type="entry name" value="PYRIDINE_REDOX_2"/>
    <property type="match status" value="1"/>
</dbReference>
<evidence type="ECO:0000256" key="9">
    <source>
        <dbReference type="ARBA" id="ARBA00023284"/>
    </source>
</evidence>
<evidence type="ECO:0000259" key="10">
    <source>
        <dbReference type="Pfam" id="PF07992"/>
    </source>
</evidence>
<dbReference type="GO" id="GO:0050660">
    <property type="term" value="F:flavin adenine dinucleotide binding"/>
    <property type="evidence" value="ECO:0007669"/>
    <property type="project" value="InterPro"/>
</dbReference>
<dbReference type="SUPFAM" id="SSF52833">
    <property type="entry name" value="Thioredoxin-like"/>
    <property type="match status" value="1"/>
</dbReference>
<keyword evidence="9" id="KW-0676">Redox-active center</keyword>
<dbReference type="PRINTS" id="PR00368">
    <property type="entry name" value="FADPNR"/>
</dbReference>
<keyword evidence="7" id="KW-0520">NAD</keyword>
<evidence type="ECO:0000256" key="2">
    <source>
        <dbReference type="ARBA" id="ARBA00009333"/>
    </source>
</evidence>
<protein>
    <submittedName>
        <fullName evidence="12">Alkyl hydroperoxide reductase subunit F</fullName>
    </submittedName>
</protein>
<dbReference type="InterPro" id="IPR012081">
    <property type="entry name" value="Alkyl_hydroperoxide_Rdtase_suF"/>
</dbReference>
<dbReference type="GO" id="GO:0000302">
    <property type="term" value="P:response to reactive oxygen species"/>
    <property type="evidence" value="ECO:0007669"/>
    <property type="project" value="InterPro"/>
</dbReference>
<evidence type="ECO:0000259" key="11">
    <source>
        <dbReference type="Pfam" id="PF13192"/>
    </source>
</evidence>
<comment type="cofactor">
    <cofactor evidence="1">
        <name>FAD</name>
        <dbReference type="ChEBI" id="CHEBI:57692"/>
    </cofactor>
</comment>